<feature type="non-terminal residue" evidence="1">
    <location>
        <position position="164"/>
    </location>
</feature>
<accession>A0A846UBL6</accession>
<reference evidence="1 2" key="1">
    <citation type="submission" date="2020-02" db="EMBL/GenBank/DDBJ databases">
        <authorList>
            <person name="Sun Q."/>
        </authorList>
    </citation>
    <scope>NUCLEOTIDE SEQUENCE [LARGE SCALE GENOMIC DNA]</scope>
    <source>
        <strain evidence="1 2">YIM 13062</strain>
    </source>
</reference>
<comment type="caution">
    <text evidence="1">The sequence shown here is derived from an EMBL/GenBank/DDBJ whole genome shotgun (WGS) entry which is preliminary data.</text>
</comment>
<protein>
    <submittedName>
        <fullName evidence="1">NAD-dependent dehydratase</fullName>
    </submittedName>
</protein>
<proteinExistence type="predicted"/>
<dbReference type="PANTHER" id="PTHR48079">
    <property type="entry name" value="PROTEIN YEEZ"/>
    <property type="match status" value="1"/>
</dbReference>
<organism evidence="1 2">
    <name type="scientific">Kocuria subflava</name>
    <dbReference type="NCBI Taxonomy" id="1736139"/>
    <lineage>
        <taxon>Bacteria</taxon>
        <taxon>Bacillati</taxon>
        <taxon>Actinomycetota</taxon>
        <taxon>Actinomycetes</taxon>
        <taxon>Micrococcales</taxon>
        <taxon>Micrococcaceae</taxon>
        <taxon>Kocuria</taxon>
    </lineage>
</organism>
<dbReference type="SUPFAM" id="SSF51735">
    <property type="entry name" value="NAD(P)-binding Rossmann-fold domains"/>
    <property type="match status" value="1"/>
</dbReference>
<evidence type="ECO:0000313" key="1">
    <source>
        <dbReference type="EMBL" id="NKE10886.1"/>
    </source>
</evidence>
<dbReference type="InterPro" id="IPR051783">
    <property type="entry name" value="NAD(P)-dependent_oxidoreduct"/>
</dbReference>
<dbReference type="EMBL" id="JAAVUN010000132">
    <property type="protein sequence ID" value="NKE10886.1"/>
    <property type="molecule type" value="Genomic_DNA"/>
</dbReference>
<dbReference type="GO" id="GO:0005737">
    <property type="term" value="C:cytoplasm"/>
    <property type="evidence" value="ECO:0007669"/>
    <property type="project" value="TreeGrafter"/>
</dbReference>
<dbReference type="InterPro" id="IPR036291">
    <property type="entry name" value="NAD(P)-bd_dom_sf"/>
</dbReference>
<dbReference type="AlphaFoldDB" id="A0A846UBL6"/>
<dbReference type="PANTHER" id="PTHR48079:SF6">
    <property type="entry name" value="NAD(P)-BINDING DOMAIN-CONTAINING PROTEIN-RELATED"/>
    <property type="match status" value="1"/>
</dbReference>
<dbReference type="Gene3D" id="3.40.50.720">
    <property type="entry name" value="NAD(P)-binding Rossmann-like Domain"/>
    <property type="match status" value="1"/>
</dbReference>
<dbReference type="Proteomes" id="UP000521379">
    <property type="component" value="Unassembled WGS sequence"/>
</dbReference>
<name>A0A846UBL6_9MICC</name>
<dbReference type="GO" id="GO:0004029">
    <property type="term" value="F:aldehyde dehydrogenase (NAD+) activity"/>
    <property type="evidence" value="ECO:0007669"/>
    <property type="project" value="TreeGrafter"/>
</dbReference>
<sequence>MARKGWTATGIRRSADKLPQSMTPIAMDLTEPGDQALPPADAVVITLTAGVREVDEYRRTYIGALHGLRSALDRGGSDPQRVLLVSSTAVLGDPDGQTLTEDAVPSPERPTAQVLLEAEHIAKDLFPNLSIVRPAGIYGPGRGSSIGRVRNGEPMNHRKITIRI</sequence>
<gene>
    <name evidence="1" type="ORF">GTW58_13360</name>
</gene>
<evidence type="ECO:0000313" key="2">
    <source>
        <dbReference type="Proteomes" id="UP000521379"/>
    </source>
</evidence>
<keyword evidence="2" id="KW-1185">Reference proteome</keyword>